<dbReference type="InterPro" id="IPR006913">
    <property type="entry name" value="CENP-V/GFA"/>
</dbReference>
<dbReference type="Proteomes" id="UP000029273">
    <property type="component" value="Unassembled WGS sequence"/>
</dbReference>
<dbReference type="SUPFAM" id="SSF51316">
    <property type="entry name" value="Mss4-like"/>
    <property type="match status" value="1"/>
</dbReference>
<gene>
    <name evidence="6" type="ORF">Thpro_022235</name>
</gene>
<dbReference type="PANTHER" id="PTHR33337:SF40">
    <property type="entry name" value="CENP-V_GFA DOMAIN-CONTAINING PROTEIN-RELATED"/>
    <property type="match status" value="1"/>
</dbReference>
<comment type="similarity">
    <text evidence="1">Belongs to the Gfa family.</text>
</comment>
<dbReference type="Gene3D" id="3.90.1590.10">
    <property type="entry name" value="glutathione-dependent formaldehyde- activating enzyme (gfa)"/>
    <property type="match status" value="1"/>
</dbReference>
<comment type="caution">
    <text evidence="6">The sequence shown here is derived from an EMBL/GenBank/DDBJ whole genome shotgun (WGS) entry which is preliminary data.</text>
</comment>
<keyword evidence="4" id="KW-0456">Lyase</keyword>
<dbReference type="OrthoDB" id="4188830at2"/>
<proteinExistence type="inferred from homology"/>
<feature type="domain" description="CENP-V/GFA" evidence="5">
    <location>
        <begin position="3"/>
        <end position="139"/>
    </location>
</feature>
<sequence>MLNVGQCLCGRIRYAAGEFSARMAHCHCSMCRKFHGAAFATFGSARQDEFRWLAGGEEVKSYRAENGTRRLFCPHCGSSLAFISPAHEGTRIEVALGTLDTDIAQRPDAHIFVGAKANWVTLCDGLPRYSGERGSEPVD</sequence>
<protein>
    <recommendedName>
        <fullName evidence="5">CENP-V/GFA domain-containing protein</fullName>
    </recommendedName>
</protein>
<dbReference type="Pfam" id="PF04828">
    <property type="entry name" value="GFA"/>
    <property type="match status" value="1"/>
</dbReference>
<keyword evidence="7" id="KW-1185">Reference proteome</keyword>
<evidence type="ECO:0000256" key="2">
    <source>
        <dbReference type="ARBA" id="ARBA00022723"/>
    </source>
</evidence>
<organism evidence="6 7">
    <name type="scientific">Acidihalobacter prosperus</name>
    <dbReference type="NCBI Taxonomy" id="160660"/>
    <lineage>
        <taxon>Bacteria</taxon>
        <taxon>Pseudomonadati</taxon>
        <taxon>Pseudomonadota</taxon>
        <taxon>Gammaproteobacteria</taxon>
        <taxon>Chromatiales</taxon>
        <taxon>Ectothiorhodospiraceae</taxon>
        <taxon>Acidihalobacter</taxon>
    </lineage>
</organism>
<evidence type="ECO:0000256" key="1">
    <source>
        <dbReference type="ARBA" id="ARBA00005495"/>
    </source>
</evidence>
<evidence type="ECO:0000313" key="7">
    <source>
        <dbReference type="Proteomes" id="UP000029273"/>
    </source>
</evidence>
<dbReference type="AlphaFoldDB" id="A0A1A6C0A1"/>
<evidence type="ECO:0000259" key="5">
    <source>
        <dbReference type="PROSITE" id="PS51891"/>
    </source>
</evidence>
<evidence type="ECO:0000313" key="6">
    <source>
        <dbReference type="EMBL" id="OBS07985.1"/>
    </source>
</evidence>
<keyword evidence="3" id="KW-0862">Zinc</keyword>
<dbReference type="PROSITE" id="PS51891">
    <property type="entry name" value="CENP_V_GFA"/>
    <property type="match status" value="1"/>
</dbReference>
<dbReference type="EMBL" id="JQSG02000006">
    <property type="protein sequence ID" value="OBS07985.1"/>
    <property type="molecule type" value="Genomic_DNA"/>
</dbReference>
<accession>A0A1A6C0A1</accession>
<dbReference type="PANTHER" id="PTHR33337">
    <property type="entry name" value="GFA DOMAIN-CONTAINING PROTEIN"/>
    <property type="match status" value="1"/>
</dbReference>
<evidence type="ECO:0000256" key="4">
    <source>
        <dbReference type="ARBA" id="ARBA00023239"/>
    </source>
</evidence>
<dbReference type="GO" id="GO:0016846">
    <property type="term" value="F:carbon-sulfur lyase activity"/>
    <property type="evidence" value="ECO:0007669"/>
    <property type="project" value="InterPro"/>
</dbReference>
<dbReference type="GO" id="GO:0046872">
    <property type="term" value="F:metal ion binding"/>
    <property type="evidence" value="ECO:0007669"/>
    <property type="project" value="UniProtKB-KW"/>
</dbReference>
<dbReference type="InterPro" id="IPR011057">
    <property type="entry name" value="Mss4-like_sf"/>
</dbReference>
<evidence type="ECO:0000256" key="3">
    <source>
        <dbReference type="ARBA" id="ARBA00022833"/>
    </source>
</evidence>
<name>A0A1A6C0A1_9GAMM</name>
<reference evidence="6 7" key="1">
    <citation type="journal article" date="2014" name="Genome Announc.">
        <title>Draft Genome Sequence of the Iron-Oxidizing, Acidophilic, and Halotolerant 'Thiobacillus prosperus' Type Strain DSM 5130.</title>
        <authorList>
            <person name="Ossandon F.J."/>
            <person name="Cardenas J.P."/>
            <person name="Corbett M."/>
            <person name="Quatrini R."/>
            <person name="Holmes D.S."/>
            <person name="Watkin E."/>
        </authorList>
    </citation>
    <scope>NUCLEOTIDE SEQUENCE [LARGE SCALE GENOMIC DNA]</scope>
    <source>
        <strain evidence="6 7">DSM 5130</strain>
    </source>
</reference>
<keyword evidence="2" id="KW-0479">Metal-binding</keyword>